<evidence type="ECO:0000256" key="1">
    <source>
        <dbReference type="SAM" id="MobiDB-lite"/>
    </source>
</evidence>
<organism evidence="2">
    <name type="scientific">freshwater metagenome</name>
    <dbReference type="NCBI Taxonomy" id="449393"/>
    <lineage>
        <taxon>unclassified sequences</taxon>
        <taxon>metagenomes</taxon>
        <taxon>ecological metagenomes</taxon>
    </lineage>
</organism>
<protein>
    <submittedName>
        <fullName evidence="2">Unannotated protein</fullName>
    </submittedName>
</protein>
<feature type="region of interest" description="Disordered" evidence="1">
    <location>
        <begin position="270"/>
        <end position="321"/>
    </location>
</feature>
<proteinExistence type="predicted"/>
<name>A0A6J7IKH7_9ZZZZ</name>
<dbReference type="AlphaFoldDB" id="A0A6J7IKH7"/>
<sequence>MVNRQLTDALVSAADRNWTGAVLARDKKTGSEASVYVYEGGIYSVEIDDYEPSFVSRLIAAGHIDAARLASVRPSLDRDSADLMVGRIVVDCGWISVDRLADYHREYLLAALGGVLDSRSLRVRESKNEVTSRWCILPARIEDLVAETEIRKIQLARASSALAGEGHAGSCVLRPLGSAAAVSNGSPELDAFMRATDGVRSVDEVAAMCGFTRAEAVFHASVLTTAGVVVLAAMPEPPKEVRALRVPEEFGRLTVRPGLPDPVAYRLPSPTLGSAEAGEVVPPRRTPRRSGAWAETVPLVRPNAPRRDLTTEVIPKPPAPD</sequence>
<accession>A0A6J7IKH7</accession>
<reference evidence="2" key="1">
    <citation type="submission" date="2020-05" db="EMBL/GenBank/DDBJ databases">
        <authorList>
            <person name="Chiriac C."/>
            <person name="Salcher M."/>
            <person name="Ghai R."/>
            <person name="Kavagutti S V."/>
        </authorList>
    </citation>
    <scope>NUCLEOTIDE SEQUENCE</scope>
</reference>
<evidence type="ECO:0000313" key="2">
    <source>
        <dbReference type="EMBL" id="CAB4930832.1"/>
    </source>
</evidence>
<dbReference type="EMBL" id="CAFBNE010000004">
    <property type="protein sequence ID" value="CAB4930832.1"/>
    <property type="molecule type" value="Genomic_DNA"/>
</dbReference>
<gene>
    <name evidence="2" type="ORF">UFOPK3772_00242</name>
</gene>